<reference evidence="2 3" key="1">
    <citation type="submission" date="2024-04" db="EMBL/GenBank/DDBJ databases">
        <title>Human intestinal bacterial collection.</title>
        <authorList>
            <person name="Pauvert C."/>
            <person name="Hitch T.C.A."/>
            <person name="Clavel T."/>
        </authorList>
    </citation>
    <scope>NUCLEOTIDE SEQUENCE [LARGE SCALE GENOMIC DNA]</scope>
    <source>
        <strain evidence="2 3">CLA-SR-H026</strain>
    </source>
</reference>
<accession>A0ABV1J4T4</accession>
<evidence type="ECO:0000313" key="2">
    <source>
        <dbReference type="EMBL" id="MEQ3352975.1"/>
    </source>
</evidence>
<feature type="transmembrane region" description="Helical" evidence="1">
    <location>
        <begin position="61"/>
        <end position="77"/>
    </location>
</feature>
<comment type="caution">
    <text evidence="2">The sequence shown here is derived from an EMBL/GenBank/DDBJ whole genome shotgun (WGS) entry which is preliminary data.</text>
</comment>
<dbReference type="InterPro" id="IPR011733">
    <property type="entry name" value="CHP02185_IM"/>
</dbReference>
<evidence type="ECO:0000313" key="3">
    <source>
        <dbReference type="Proteomes" id="UP001481872"/>
    </source>
</evidence>
<organism evidence="2 3">
    <name type="scientific">Aedoeadaptatus acetigenes</name>
    <dbReference type="NCBI Taxonomy" id="2981723"/>
    <lineage>
        <taxon>Bacteria</taxon>
        <taxon>Bacillati</taxon>
        <taxon>Bacillota</taxon>
        <taxon>Tissierellia</taxon>
        <taxon>Tissierellales</taxon>
        <taxon>Peptoniphilaceae</taxon>
        <taxon>Aedoeadaptatus</taxon>
    </lineage>
</organism>
<feature type="transmembrane region" description="Helical" evidence="1">
    <location>
        <begin position="111"/>
        <end position="130"/>
    </location>
</feature>
<proteinExistence type="predicted"/>
<keyword evidence="3" id="KW-1185">Reference proteome</keyword>
<protein>
    <submittedName>
        <fullName evidence="2">MptD family putative ECF transporter S component</fullName>
    </submittedName>
</protein>
<feature type="transmembrane region" description="Helical" evidence="1">
    <location>
        <begin position="159"/>
        <end position="180"/>
    </location>
</feature>
<keyword evidence="1" id="KW-1133">Transmembrane helix</keyword>
<evidence type="ECO:0000256" key="1">
    <source>
        <dbReference type="SAM" id="Phobius"/>
    </source>
</evidence>
<name>A0ABV1J4T4_9FIRM</name>
<feature type="transmembrane region" description="Helical" evidence="1">
    <location>
        <begin position="12"/>
        <end position="32"/>
    </location>
</feature>
<keyword evidence="1" id="KW-0812">Transmembrane</keyword>
<dbReference type="Proteomes" id="UP001481872">
    <property type="component" value="Unassembled WGS sequence"/>
</dbReference>
<dbReference type="EMBL" id="JBBNPS010000002">
    <property type="protein sequence ID" value="MEQ3352975.1"/>
    <property type="molecule type" value="Genomic_DNA"/>
</dbReference>
<gene>
    <name evidence="2" type="ORF">AAA081_01465</name>
</gene>
<dbReference type="NCBIfam" id="TIGR02185">
    <property type="entry name" value="Trep_Strep"/>
    <property type="match status" value="1"/>
</dbReference>
<keyword evidence="1" id="KW-0472">Membrane</keyword>
<dbReference type="Pfam" id="PF09605">
    <property type="entry name" value="Trep_Strep"/>
    <property type="match status" value="1"/>
</dbReference>
<sequence>MMKLNVRDLVNAGAFSLLTVMAIWVGGMIGFIPVAMPFVPFACGLLSGPVFMLYSTKIHRFGMILVMGVVCGLVFSLGGHGAVALPLIIAVSLLSEWVMKKGGYNSPKQARRAYTVFMLFAAANLLPLFFARDQYIQSLVDRGYGVDFVDKLVAVMPNWSFVPVVLLGMLGGYLGCTIGLKLINKHARAIDTEK</sequence>